<dbReference type="EMBL" id="CP000859">
    <property type="protein sequence ID" value="ABW68228.1"/>
    <property type="molecule type" value="Genomic_DNA"/>
</dbReference>
<dbReference type="Pfam" id="PF03349">
    <property type="entry name" value="Toluene_X"/>
    <property type="match status" value="1"/>
</dbReference>
<organism evidence="9 10">
    <name type="scientific">Desulfosudis oleivorans (strain DSM 6200 / JCM 39069 / Hxd3)</name>
    <name type="common">Desulfococcus oleovorans</name>
    <dbReference type="NCBI Taxonomy" id="96561"/>
    <lineage>
        <taxon>Bacteria</taxon>
        <taxon>Pseudomonadati</taxon>
        <taxon>Thermodesulfobacteriota</taxon>
        <taxon>Desulfobacteria</taxon>
        <taxon>Desulfobacterales</taxon>
        <taxon>Desulfosudaceae</taxon>
        <taxon>Desulfosudis</taxon>
    </lineage>
</organism>
<evidence type="ECO:0000256" key="5">
    <source>
        <dbReference type="ARBA" id="ARBA00022729"/>
    </source>
</evidence>
<keyword evidence="6" id="KW-0472">Membrane</keyword>
<dbReference type="Proteomes" id="UP000008561">
    <property type="component" value="Chromosome"/>
</dbReference>
<evidence type="ECO:0000256" key="2">
    <source>
        <dbReference type="ARBA" id="ARBA00008163"/>
    </source>
</evidence>
<accession>A8ZVP1</accession>
<sequence>MRLFPQIKKAFVPAVLACAAVLAAGHSRTAQAAFFENIAVHAKAISLANSCTAYPPGIMAIHYNPAGLSSMHDGQQVSMGLVTAEFALESRFDQDPEFQDWLGGSFDNADDPVSGHTGTTQGVHMYVPMVGDQDTDAIGLETPLGFTLAAAPFPLGVSYRKPGSRWTFAFGAYAPSLGGYSRSNDDPARYLGRAVSMQHIVYAAPSVSYRITDTLSLGLTIGMGQSATYIDMDMRMPNDLMALTKILGEVTEGLDIPIISALTLPPPWFGGGIGPYEDIANLQLSARDDYCPNYNLGLLWEPKNWFSFGLCYQSEVKMEQDGTYRFTYNENFQRMSAWFGSSPLLLPFSIILDLPYEALPYQTGHMVLEGVDAPQRVQAGIMLRPFKRLRLMCDAHWIDYSKTKAYTLHFDQKIQPFQIAKFVGHTDGAYALKMTRNMEDEIHMSYGAELQVLEWLSLRCGYEERKTSVNPLYFDVMAPVPDLDFYGAGIGIQLKDGMAIDLAFGYLKSDTWHVPNNTSKSMNSTAFTDAVYNPYAGLDVSGKMDATVIAANFSMPFKYVYKLGNMLQAAYEQTKEKMSF</sequence>
<dbReference type="SUPFAM" id="SSF56935">
    <property type="entry name" value="Porins"/>
    <property type="match status" value="1"/>
</dbReference>
<dbReference type="eggNOG" id="COG2067">
    <property type="taxonomic scope" value="Bacteria"/>
</dbReference>
<dbReference type="PANTHER" id="PTHR35093:SF8">
    <property type="entry name" value="OUTER MEMBRANE PROTEIN NMB0088-RELATED"/>
    <property type="match status" value="1"/>
</dbReference>
<gene>
    <name evidence="9" type="ordered locus">Dole_2424</name>
</gene>
<dbReference type="PANTHER" id="PTHR35093">
    <property type="entry name" value="OUTER MEMBRANE PROTEIN NMB0088-RELATED"/>
    <property type="match status" value="1"/>
</dbReference>
<evidence type="ECO:0000313" key="9">
    <source>
        <dbReference type="EMBL" id="ABW68228.1"/>
    </source>
</evidence>
<evidence type="ECO:0000256" key="4">
    <source>
        <dbReference type="ARBA" id="ARBA00022692"/>
    </source>
</evidence>
<keyword evidence="5 8" id="KW-0732">Signal</keyword>
<keyword evidence="10" id="KW-1185">Reference proteome</keyword>
<evidence type="ECO:0000313" key="10">
    <source>
        <dbReference type="Proteomes" id="UP000008561"/>
    </source>
</evidence>
<evidence type="ECO:0000256" key="8">
    <source>
        <dbReference type="SAM" id="SignalP"/>
    </source>
</evidence>
<evidence type="ECO:0000256" key="6">
    <source>
        <dbReference type="ARBA" id="ARBA00023136"/>
    </source>
</evidence>
<comment type="similarity">
    <text evidence="2">Belongs to the OmpP1/FadL family.</text>
</comment>
<dbReference type="HOGENOM" id="CLU_504103_0_0_7"/>
<dbReference type="InterPro" id="IPR005017">
    <property type="entry name" value="OMPP1/FadL/TodX"/>
</dbReference>
<protein>
    <submittedName>
        <fullName evidence="9">Membrane protein involved in aromatic hydrocarbon degradation</fullName>
    </submittedName>
</protein>
<dbReference type="AlphaFoldDB" id="A8ZVP1"/>
<dbReference type="STRING" id="96561.Dole_2424"/>
<dbReference type="GO" id="GO:0015483">
    <property type="term" value="F:long-chain fatty acid transporting porin activity"/>
    <property type="evidence" value="ECO:0007669"/>
    <property type="project" value="TreeGrafter"/>
</dbReference>
<dbReference type="KEGG" id="dol:Dole_2424"/>
<feature type="signal peptide" evidence="8">
    <location>
        <begin position="1"/>
        <end position="32"/>
    </location>
</feature>
<evidence type="ECO:0000256" key="1">
    <source>
        <dbReference type="ARBA" id="ARBA00004571"/>
    </source>
</evidence>
<comment type="subcellular location">
    <subcellularLocation>
        <location evidence="1">Cell outer membrane</location>
        <topology evidence="1">Multi-pass membrane protein</topology>
    </subcellularLocation>
</comment>
<dbReference type="OrthoDB" id="9922at2"/>
<dbReference type="RefSeq" id="WP_012175840.1">
    <property type="nucleotide sequence ID" value="NC_009943.1"/>
</dbReference>
<proteinExistence type="inferred from homology"/>
<feature type="chain" id="PRO_5002734716" evidence="8">
    <location>
        <begin position="33"/>
        <end position="580"/>
    </location>
</feature>
<dbReference type="GO" id="GO:0009279">
    <property type="term" value="C:cell outer membrane"/>
    <property type="evidence" value="ECO:0007669"/>
    <property type="project" value="UniProtKB-SubCell"/>
</dbReference>
<keyword evidence="3" id="KW-1134">Transmembrane beta strand</keyword>
<name>A8ZVP1_DESOH</name>
<keyword evidence="4" id="KW-0812">Transmembrane</keyword>
<dbReference type="Gene3D" id="2.40.160.60">
    <property type="entry name" value="Outer membrane protein transport protein (OMPP1/FadL/TodX)"/>
    <property type="match status" value="1"/>
</dbReference>
<keyword evidence="7" id="KW-0998">Cell outer membrane</keyword>
<reference evidence="9 10" key="1">
    <citation type="submission" date="2007-10" db="EMBL/GenBank/DDBJ databases">
        <title>Complete sequence of Desulfococcus oleovorans Hxd3.</title>
        <authorList>
            <consortium name="US DOE Joint Genome Institute"/>
            <person name="Copeland A."/>
            <person name="Lucas S."/>
            <person name="Lapidus A."/>
            <person name="Barry K."/>
            <person name="Glavina del Rio T."/>
            <person name="Dalin E."/>
            <person name="Tice H."/>
            <person name="Pitluck S."/>
            <person name="Kiss H."/>
            <person name="Brettin T."/>
            <person name="Bruce D."/>
            <person name="Detter J.C."/>
            <person name="Han C."/>
            <person name="Schmutz J."/>
            <person name="Larimer F."/>
            <person name="Land M."/>
            <person name="Hauser L."/>
            <person name="Kyrpides N."/>
            <person name="Kim E."/>
            <person name="Wawrik B."/>
            <person name="Richardson P."/>
        </authorList>
    </citation>
    <scope>NUCLEOTIDE SEQUENCE [LARGE SCALE GENOMIC DNA]</scope>
    <source>
        <strain evidence="10">DSM 6200 / JCM 39069 / Hxd3</strain>
    </source>
</reference>
<evidence type="ECO:0000256" key="7">
    <source>
        <dbReference type="ARBA" id="ARBA00023237"/>
    </source>
</evidence>
<evidence type="ECO:0000256" key="3">
    <source>
        <dbReference type="ARBA" id="ARBA00022452"/>
    </source>
</evidence>